<dbReference type="PANTHER" id="PTHR48111">
    <property type="entry name" value="REGULATOR OF RPOS"/>
    <property type="match status" value="1"/>
</dbReference>
<evidence type="ECO:0000256" key="6">
    <source>
        <dbReference type="ARBA" id="ARBA00023163"/>
    </source>
</evidence>
<keyword evidence="2" id="KW-0597">Phosphoprotein</keyword>
<evidence type="ECO:0000313" key="10">
    <source>
        <dbReference type="EMBL" id="AYD39896.1"/>
    </source>
</evidence>
<comment type="function">
    <text evidence="7">May play the central regulatory role in sporulation. It may be an element of the effector pathway responsible for the activation of sporulation genes in response to nutritional stress. Spo0A may act in concert with spo0H (a sigma factor) to control the expression of some genes that are critical to the sporulation process.</text>
</comment>
<dbReference type="CDD" id="cd00156">
    <property type="entry name" value="REC"/>
    <property type="match status" value="1"/>
</dbReference>
<dbReference type="InterPro" id="IPR011006">
    <property type="entry name" value="CheY-like_superfamily"/>
</dbReference>
<dbReference type="Gene3D" id="3.40.50.2300">
    <property type="match status" value="1"/>
</dbReference>
<dbReference type="InterPro" id="IPR001789">
    <property type="entry name" value="Sig_transdc_resp-reg_receiver"/>
</dbReference>
<dbReference type="KEGG" id="cfer:D4Z93_04935"/>
<dbReference type="OrthoDB" id="37094at2"/>
<dbReference type="InterPro" id="IPR039420">
    <property type="entry name" value="WalR-like"/>
</dbReference>
<name>A0A386H2K8_9CLOT</name>
<evidence type="ECO:0000256" key="8">
    <source>
        <dbReference type="PROSITE-ProRule" id="PRU00169"/>
    </source>
</evidence>
<evidence type="ECO:0000256" key="2">
    <source>
        <dbReference type="ARBA" id="ARBA00022553"/>
    </source>
</evidence>
<dbReference type="SUPFAM" id="SSF52172">
    <property type="entry name" value="CheY-like"/>
    <property type="match status" value="1"/>
</dbReference>
<dbReference type="SMART" id="SM00448">
    <property type="entry name" value="REC"/>
    <property type="match status" value="1"/>
</dbReference>
<keyword evidence="11" id="KW-1185">Reference proteome</keyword>
<keyword evidence="5" id="KW-0238">DNA-binding</keyword>
<evidence type="ECO:0000259" key="9">
    <source>
        <dbReference type="PROSITE" id="PS50110"/>
    </source>
</evidence>
<dbReference type="PROSITE" id="PS50110">
    <property type="entry name" value="RESPONSE_REGULATORY"/>
    <property type="match status" value="1"/>
</dbReference>
<keyword evidence="3" id="KW-0902">Two-component regulatory system</keyword>
<dbReference type="GO" id="GO:0000156">
    <property type="term" value="F:phosphorelay response regulator activity"/>
    <property type="evidence" value="ECO:0007669"/>
    <property type="project" value="TreeGrafter"/>
</dbReference>
<evidence type="ECO:0000256" key="5">
    <source>
        <dbReference type="ARBA" id="ARBA00023125"/>
    </source>
</evidence>
<evidence type="ECO:0000313" key="11">
    <source>
        <dbReference type="Proteomes" id="UP000266301"/>
    </source>
</evidence>
<protein>
    <recommendedName>
        <fullName evidence="1">Stage 0 sporulation protein A homolog</fullName>
    </recommendedName>
</protein>
<comment type="caution">
    <text evidence="8">Lacks conserved residue(s) required for the propagation of feature annotation.</text>
</comment>
<evidence type="ECO:0000256" key="3">
    <source>
        <dbReference type="ARBA" id="ARBA00023012"/>
    </source>
</evidence>
<dbReference type="RefSeq" id="WP_119970907.1">
    <property type="nucleotide sequence ID" value="NZ_CP032416.1"/>
</dbReference>
<keyword evidence="4" id="KW-0805">Transcription regulation</keyword>
<reference evidence="10 11" key="1">
    <citation type="journal article" date="2019" name="Int. J. Syst. Evol. Microbiol.">
        <title>Clostridium fermenticellae sp. nov., isolated from the mud in a fermentation cellar for the production of the Chinese liquor, baijiu.</title>
        <authorList>
            <person name="Xu P.X."/>
            <person name="Chai L.J."/>
            <person name="Qiu T."/>
            <person name="Zhang X.J."/>
            <person name="Lu Z.M."/>
            <person name="Xiao C."/>
            <person name="Wang S.T."/>
            <person name="Shen C.H."/>
            <person name="Shi J.S."/>
            <person name="Xu Z.H."/>
        </authorList>
    </citation>
    <scope>NUCLEOTIDE SEQUENCE [LARGE SCALE GENOMIC DNA]</scope>
    <source>
        <strain evidence="10 11">JN500901</strain>
    </source>
</reference>
<proteinExistence type="predicted"/>
<dbReference type="GO" id="GO:0000976">
    <property type="term" value="F:transcription cis-regulatory region binding"/>
    <property type="evidence" value="ECO:0007669"/>
    <property type="project" value="TreeGrafter"/>
</dbReference>
<keyword evidence="6" id="KW-0804">Transcription</keyword>
<evidence type="ECO:0000256" key="7">
    <source>
        <dbReference type="ARBA" id="ARBA00024867"/>
    </source>
</evidence>
<dbReference type="AlphaFoldDB" id="A0A386H2K8"/>
<dbReference type="GO" id="GO:0005829">
    <property type="term" value="C:cytosol"/>
    <property type="evidence" value="ECO:0007669"/>
    <property type="project" value="TreeGrafter"/>
</dbReference>
<dbReference type="Pfam" id="PF00072">
    <property type="entry name" value="Response_reg"/>
    <property type="match status" value="1"/>
</dbReference>
<accession>A0A386H2K8</accession>
<dbReference type="GO" id="GO:0006355">
    <property type="term" value="P:regulation of DNA-templated transcription"/>
    <property type="evidence" value="ECO:0007669"/>
    <property type="project" value="TreeGrafter"/>
</dbReference>
<sequence>MKKIIVLDDMAYIRYRVRLILKDQDIDVYESYSSYDLFNQLSDKGDEIGLIILEIGLSNEDGFEVLKKIRAKDYKIPIMILTKLSTRNDFIKCIKEGASEYILKPFDSKILANRVKRLIRDEKTESGYEEIIYLNFQEYLSKQIDIAREDRKNLSVFMMNLTKIETIRVKNEKIDFNEKYFFLLDSLYKELKGIFKNLGLFEKYGFSAFVGVLPDCDKNKMMLLKKNVIEKYNILKKAENRYKNYDLNVVFAVYPEDGNKKQNLLDKITMKLNKL</sequence>
<dbReference type="GO" id="GO:0032993">
    <property type="term" value="C:protein-DNA complex"/>
    <property type="evidence" value="ECO:0007669"/>
    <property type="project" value="TreeGrafter"/>
</dbReference>
<dbReference type="EMBL" id="CP032416">
    <property type="protein sequence ID" value="AYD39896.1"/>
    <property type="molecule type" value="Genomic_DNA"/>
</dbReference>
<dbReference type="PANTHER" id="PTHR48111:SF1">
    <property type="entry name" value="TWO-COMPONENT RESPONSE REGULATOR ORR33"/>
    <property type="match status" value="1"/>
</dbReference>
<evidence type="ECO:0000256" key="1">
    <source>
        <dbReference type="ARBA" id="ARBA00018672"/>
    </source>
</evidence>
<dbReference type="Proteomes" id="UP000266301">
    <property type="component" value="Chromosome"/>
</dbReference>
<gene>
    <name evidence="10" type="ORF">D4Z93_04935</name>
</gene>
<feature type="domain" description="Response regulatory" evidence="9">
    <location>
        <begin position="3"/>
        <end position="119"/>
    </location>
</feature>
<evidence type="ECO:0000256" key="4">
    <source>
        <dbReference type="ARBA" id="ARBA00023015"/>
    </source>
</evidence>
<organism evidence="10 11">
    <name type="scientific">Clostridium fermenticellae</name>
    <dbReference type="NCBI Taxonomy" id="2068654"/>
    <lineage>
        <taxon>Bacteria</taxon>
        <taxon>Bacillati</taxon>
        <taxon>Bacillota</taxon>
        <taxon>Clostridia</taxon>
        <taxon>Eubacteriales</taxon>
        <taxon>Clostridiaceae</taxon>
        <taxon>Clostridium</taxon>
    </lineage>
</organism>